<dbReference type="FunFam" id="1.20.1200.10:FF:000001">
    <property type="entry name" value="Cob(I)yrinic acid a,c-diamide adenosyltransferase"/>
    <property type="match status" value="1"/>
</dbReference>
<sequence length="188" mass="21309">MAIYTRTGDKGETSVIGGRVGKDDVRVEAYGTIDELNCFVGQARSLMEDERFADVREQLLEIQHELFDCGSDLAFVKLSENKYKVKSEMAVRLEGWIDVLQAENPVLERFILPGGSQLSSVLHVCRTVCRRAERRAVTLGRSADINPEAVIYLNRLSDYFFALARVANTRLEVADVEYVRSKKVFRNK</sequence>
<evidence type="ECO:0000256" key="6">
    <source>
        <dbReference type="ARBA" id="ARBA00022573"/>
    </source>
</evidence>
<keyword evidence="9 15" id="KW-0067">ATP-binding</keyword>
<dbReference type="PANTHER" id="PTHR12213:SF0">
    <property type="entry name" value="CORRINOID ADENOSYLTRANSFERASE MMAB"/>
    <property type="match status" value="1"/>
</dbReference>
<dbReference type="Pfam" id="PF01923">
    <property type="entry name" value="Cob_adeno_trans"/>
    <property type="match status" value="1"/>
</dbReference>
<evidence type="ECO:0000256" key="3">
    <source>
        <dbReference type="ARBA" id="ARBA00011233"/>
    </source>
</evidence>
<keyword evidence="6 15" id="KW-0169">Cobalamin biosynthesis</keyword>
<accession>A0A089ML96</accession>
<evidence type="ECO:0000256" key="13">
    <source>
        <dbReference type="ARBA" id="ARBA00048555"/>
    </source>
</evidence>
<dbReference type="InterPro" id="IPR036451">
    <property type="entry name" value="CblAdoTrfase-like_sf"/>
</dbReference>
<evidence type="ECO:0000256" key="8">
    <source>
        <dbReference type="ARBA" id="ARBA00022741"/>
    </source>
</evidence>
<dbReference type="OrthoDB" id="9778896at2"/>
<comment type="pathway">
    <text evidence="1 15">Cofactor biosynthesis; adenosylcobalamin biosynthesis; adenosylcobalamin from cob(II)yrinate a,c-diamide: step 2/7.</text>
</comment>
<dbReference type="GO" id="GO:0005524">
    <property type="term" value="F:ATP binding"/>
    <property type="evidence" value="ECO:0007669"/>
    <property type="project" value="UniProtKB-UniRule"/>
</dbReference>
<evidence type="ECO:0000256" key="7">
    <source>
        <dbReference type="ARBA" id="ARBA00022679"/>
    </source>
</evidence>
<comment type="subunit">
    <text evidence="3">Homotrimer.</text>
</comment>
<comment type="catalytic activity">
    <reaction evidence="14 15">
        <text>2 cob(II)alamin + reduced [electron-transfer flavoprotein] + 2 ATP = 2 adenosylcob(III)alamin + 2 triphosphate + oxidized [electron-transfer flavoprotein] + 3 H(+)</text>
        <dbReference type="Rhea" id="RHEA:28671"/>
        <dbReference type="Rhea" id="RHEA-COMP:10685"/>
        <dbReference type="Rhea" id="RHEA-COMP:10686"/>
        <dbReference type="ChEBI" id="CHEBI:15378"/>
        <dbReference type="ChEBI" id="CHEBI:16304"/>
        <dbReference type="ChEBI" id="CHEBI:18036"/>
        <dbReference type="ChEBI" id="CHEBI:18408"/>
        <dbReference type="ChEBI" id="CHEBI:30616"/>
        <dbReference type="ChEBI" id="CHEBI:57692"/>
        <dbReference type="ChEBI" id="CHEBI:58307"/>
        <dbReference type="EC" id="2.5.1.17"/>
    </reaction>
</comment>
<organism evidence="17 18">
    <name type="scientific">Paenibacillus borealis</name>
    <dbReference type="NCBI Taxonomy" id="160799"/>
    <lineage>
        <taxon>Bacteria</taxon>
        <taxon>Bacillati</taxon>
        <taxon>Bacillota</taxon>
        <taxon>Bacilli</taxon>
        <taxon>Bacillales</taxon>
        <taxon>Paenibacillaceae</taxon>
        <taxon>Paenibacillus</taxon>
    </lineage>
</organism>
<evidence type="ECO:0000256" key="1">
    <source>
        <dbReference type="ARBA" id="ARBA00005121"/>
    </source>
</evidence>
<dbReference type="NCBIfam" id="TIGR00636">
    <property type="entry name" value="PduO_Nterm"/>
    <property type="match status" value="1"/>
</dbReference>
<dbReference type="Proteomes" id="UP000029518">
    <property type="component" value="Chromosome"/>
</dbReference>
<dbReference type="RefSeq" id="WP_042211546.1">
    <property type="nucleotide sequence ID" value="NZ_CP009285.1"/>
</dbReference>
<evidence type="ECO:0000256" key="10">
    <source>
        <dbReference type="ARBA" id="ARBA00031529"/>
    </source>
</evidence>
<dbReference type="GO" id="GO:0009236">
    <property type="term" value="P:cobalamin biosynthetic process"/>
    <property type="evidence" value="ECO:0007669"/>
    <property type="project" value="UniProtKB-UniRule"/>
</dbReference>
<dbReference type="SUPFAM" id="SSF89028">
    <property type="entry name" value="Cobalamin adenosyltransferase-like"/>
    <property type="match status" value="1"/>
</dbReference>
<dbReference type="InterPro" id="IPR016030">
    <property type="entry name" value="CblAdoTrfase-like"/>
</dbReference>
<comment type="similarity">
    <text evidence="2 15">Belongs to the Cob(I)alamin adenosyltransferase family.</text>
</comment>
<evidence type="ECO:0000313" key="17">
    <source>
        <dbReference type="EMBL" id="AIQ57299.1"/>
    </source>
</evidence>
<keyword evidence="7 15" id="KW-0808">Transferase</keyword>
<evidence type="ECO:0000256" key="9">
    <source>
        <dbReference type="ARBA" id="ARBA00022840"/>
    </source>
</evidence>
<keyword evidence="18" id="KW-1185">Reference proteome</keyword>
<comment type="catalytic activity">
    <reaction evidence="13 15">
        <text>2 cob(II)yrinate a,c diamide + reduced [electron-transfer flavoprotein] + 2 ATP = 2 adenosylcob(III)yrinate a,c-diamide + 2 triphosphate + oxidized [electron-transfer flavoprotein] + 3 H(+)</text>
        <dbReference type="Rhea" id="RHEA:11528"/>
        <dbReference type="Rhea" id="RHEA-COMP:10685"/>
        <dbReference type="Rhea" id="RHEA-COMP:10686"/>
        <dbReference type="ChEBI" id="CHEBI:15378"/>
        <dbReference type="ChEBI" id="CHEBI:18036"/>
        <dbReference type="ChEBI" id="CHEBI:30616"/>
        <dbReference type="ChEBI" id="CHEBI:57692"/>
        <dbReference type="ChEBI" id="CHEBI:58307"/>
        <dbReference type="ChEBI" id="CHEBI:58503"/>
        <dbReference type="ChEBI" id="CHEBI:58537"/>
        <dbReference type="EC" id="2.5.1.17"/>
    </reaction>
</comment>
<evidence type="ECO:0000256" key="5">
    <source>
        <dbReference type="ARBA" id="ARBA00020963"/>
    </source>
</evidence>
<evidence type="ECO:0000256" key="12">
    <source>
        <dbReference type="ARBA" id="ARBA00033354"/>
    </source>
</evidence>
<dbReference type="GO" id="GO:0008817">
    <property type="term" value="F:corrinoid adenosyltransferase activity"/>
    <property type="evidence" value="ECO:0007669"/>
    <property type="project" value="UniProtKB-UniRule"/>
</dbReference>
<evidence type="ECO:0000256" key="14">
    <source>
        <dbReference type="ARBA" id="ARBA00048692"/>
    </source>
</evidence>
<reference evidence="17" key="1">
    <citation type="submission" date="2014-08" db="EMBL/GenBank/DDBJ databases">
        <title>Comparative genomics of the Paenibacillus odorifer group.</title>
        <authorList>
            <person name="den Bakker H.C."/>
            <person name="Tsai Y.-C.Y.-C."/>
            <person name="Martin N."/>
            <person name="Korlach J."/>
            <person name="Wiedmann M."/>
        </authorList>
    </citation>
    <scope>NUCLEOTIDE SEQUENCE [LARGE SCALE GENOMIC DNA]</scope>
    <source>
        <strain evidence="17">DSM 13188</strain>
    </source>
</reference>
<proteinExistence type="inferred from homology"/>
<dbReference type="KEGG" id="pbd:PBOR_10430"/>
<dbReference type="UniPathway" id="UPA00148">
    <property type="reaction ID" value="UER00233"/>
</dbReference>
<keyword evidence="8 15" id="KW-0547">Nucleotide-binding</keyword>
<dbReference type="PANTHER" id="PTHR12213">
    <property type="entry name" value="CORRINOID ADENOSYLTRANSFERASE"/>
    <property type="match status" value="1"/>
</dbReference>
<feature type="domain" description="Cobalamin adenosyltransferase-like" evidence="16">
    <location>
        <begin position="3"/>
        <end position="167"/>
    </location>
</feature>
<evidence type="ECO:0000259" key="16">
    <source>
        <dbReference type="Pfam" id="PF01923"/>
    </source>
</evidence>
<name>A0A089ML96_PAEBO</name>
<dbReference type="HOGENOM" id="CLU_083486_0_1_9"/>
<dbReference type="EC" id="2.5.1.17" evidence="4 15"/>
<dbReference type="EMBL" id="CP009285">
    <property type="protein sequence ID" value="AIQ57299.1"/>
    <property type="molecule type" value="Genomic_DNA"/>
</dbReference>
<evidence type="ECO:0000256" key="15">
    <source>
        <dbReference type="RuleBase" id="RU366026"/>
    </source>
</evidence>
<dbReference type="Gene3D" id="1.20.1200.10">
    <property type="entry name" value="Cobalamin adenosyltransferase-like"/>
    <property type="match status" value="1"/>
</dbReference>
<gene>
    <name evidence="17" type="ORF">PBOR_10430</name>
</gene>
<dbReference type="AlphaFoldDB" id="A0A089ML96"/>
<evidence type="ECO:0000256" key="2">
    <source>
        <dbReference type="ARBA" id="ARBA00007487"/>
    </source>
</evidence>
<evidence type="ECO:0000313" key="18">
    <source>
        <dbReference type="Proteomes" id="UP000029518"/>
    </source>
</evidence>
<dbReference type="InterPro" id="IPR029499">
    <property type="entry name" value="PduO-typ"/>
</dbReference>
<evidence type="ECO:0000256" key="4">
    <source>
        <dbReference type="ARBA" id="ARBA00012454"/>
    </source>
</evidence>
<evidence type="ECO:0000256" key="11">
    <source>
        <dbReference type="ARBA" id="ARBA00033334"/>
    </source>
</evidence>
<protein>
    <recommendedName>
        <fullName evidence="5 15">Corrinoid adenosyltransferase</fullName>
        <ecNumber evidence="4 15">2.5.1.17</ecNumber>
    </recommendedName>
    <alternativeName>
        <fullName evidence="10 15">Cob(II)alamin adenosyltransferase</fullName>
    </alternativeName>
    <alternativeName>
        <fullName evidence="12 15">Cob(II)yrinic acid a,c-diamide adenosyltransferase</fullName>
    </alternativeName>
    <alternativeName>
        <fullName evidence="11 15">Cobinamide/cobalamin adenosyltransferase</fullName>
    </alternativeName>
</protein>